<dbReference type="InterPro" id="IPR006461">
    <property type="entry name" value="PLAC_motif_containing"/>
</dbReference>
<gene>
    <name evidence="1" type="ORF">PV06_06657</name>
</gene>
<dbReference type="Pfam" id="PF04749">
    <property type="entry name" value="PLAC8"/>
    <property type="match status" value="1"/>
</dbReference>
<keyword evidence="2" id="KW-1185">Reference proteome</keyword>
<dbReference type="Proteomes" id="UP000053342">
    <property type="component" value="Unassembled WGS sequence"/>
</dbReference>
<dbReference type="HOGENOM" id="CLU_083147_2_2_1"/>
<dbReference type="STRING" id="215243.A0A0D2AMA2"/>
<protein>
    <submittedName>
        <fullName evidence="1">Uncharacterized protein</fullName>
    </submittedName>
</protein>
<dbReference type="NCBIfam" id="TIGR01571">
    <property type="entry name" value="A_thal_Cys_rich"/>
    <property type="match status" value="1"/>
</dbReference>
<name>A0A0D2AMA2_9EURO</name>
<organism evidence="1 2">
    <name type="scientific">Exophiala oligosperma</name>
    <dbReference type="NCBI Taxonomy" id="215243"/>
    <lineage>
        <taxon>Eukaryota</taxon>
        <taxon>Fungi</taxon>
        <taxon>Dikarya</taxon>
        <taxon>Ascomycota</taxon>
        <taxon>Pezizomycotina</taxon>
        <taxon>Eurotiomycetes</taxon>
        <taxon>Chaetothyriomycetidae</taxon>
        <taxon>Chaetothyriales</taxon>
        <taxon>Herpotrichiellaceae</taxon>
        <taxon>Exophiala</taxon>
    </lineage>
</organism>
<sequence>MASSTDKSQPQPSMVDQNDVNDWVNRFNATLADSTLVTAPSAPDARPWAESFFGCFMPIDTCLITCCVPCITFGKTHHRVRKHGDMESYNCVNASCLLFTGFSCFGLHFIPTLFQRVDVRNKYNLQGDFLSDLFTSCCCACCSIIQQDKEAEVREREIAEKAAAGYAKPQGMSYQARG</sequence>
<accession>A0A0D2AMA2</accession>
<dbReference type="RefSeq" id="XP_016261277.1">
    <property type="nucleotide sequence ID" value="XM_016407797.1"/>
</dbReference>
<dbReference type="OrthoDB" id="1045822at2759"/>
<dbReference type="AlphaFoldDB" id="A0A0D2AMA2"/>
<dbReference type="GeneID" id="27358731"/>
<proteinExistence type="predicted"/>
<reference evidence="1 2" key="1">
    <citation type="submission" date="2015-01" db="EMBL/GenBank/DDBJ databases">
        <title>The Genome Sequence of Exophiala oligosperma CBS72588.</title>
        <authorList>
            <consortium name="The Broad Institute Genomics Platform"/>
            <person name="Cuomo C."/>
            <person name="de Hoog S."/>
            <person name="Gorbushina A."/>
            <person name="Stielow B."/>
            <person name="Teixiera M."/>
            <person name="Abouelleil A."/>
            <person name="Chapman S.B."/>
            <person name="Priest M."/>
            <person name="Young S.K."/>
            <person name="Wortman J."/>
            <person name="Nusbaum C."/>
            <person name="Birren B."/>
        </authorList>
    </citation>
    <scope>NUCLEOTIDE SEQUENCE [LARGE SCALE GENOMIC DNA]</scope>
    <source>
        <strain evidence="1 2">CBS 72588</strain>
    </source>
</reference>
<dbReference type="PANTHER" id="PTHR15907">
    <property type="entry name" value="DUF614 FAMILY PROTEIN-RELATED"/>
    <property type="match status" value="1"/>
</dbReference>
<evidence type="ECO:0000313" key="2">
    <source>
        <dbReference type="Proteomes" id="UP000053342"/>
    </source>
</evidence>
<dbReference type="VEuPathDB" id="FungiDB:PV06_06657"/>
<evidence type="ECO:0000313" key="1">
    <source>
        <dbReference type="EMBL" id="KIW41061.1"/>
    </source>
</evidence>
<dbReference type="EMBL" id="KN847337">
    <property type="protein sequence ID" value="KIW41061.1"/>
    <property type="molecule type" value="Genomic_DNA"/>
</dbReference>